<keyword evidence="3" id="KW-1185">Reference proteome</keyword>
<sequence length="231" mass="27032">MSIQTSLPLEKREKLIYDFSIELGCERAEALKYLSCGNFDYSSSIGLFILTRLLSKNNKQSPFTKVPLPEKMRIQEIIPSDECEHEEQQEQEQEQEQEQQEQQEQEQNCMVHMGTNTNLNPNIISLENKDHLTFGELSIFLMTNPSPSWRQRLIAFKLYDPTLLSGFPDALETKKRIVIDKRLFVIYHQINQGVVSSKNLQRGVITYLERIGFLKINDRSRKRMVFNWGEN</sequence>
<dbReference type="Proteomes" id="UP001150062">
    <property type="component" value="Unassembled WGS sequence"/>
</dbReference>
<feature type="region of interest" description="Disordered" evidence="1">
    <location>
        <begin position="82"/>
        <end position="106"/>
    </location>
</feature>
<evidence type="ECO:0000256" key="1">
    <source>
        <dbReference type="SAM" id="MobiDB-lite"/>
    </source>
</evidence>
<reference evidence="2" key="1">
    <citation type="submission" date="2022-08" db="EMBL/GenBank/DDBJ databases">
        <title>Novel sulfate-reducing endosymbionts in the free-living metamonad Anaeramoeba.</title>
        <authorList>
            <person name="Jerlstrom-Hultqvist J."/>
            <person name="Cepicka I."/>
            <person name="Gallot-Lavallee L."/>
            <person name="Salas-Leiva D."/>
            <person name="Curtis B.A."/>
            <person name="Zahonova K."/>
            <person name="Pipaliya S."/>
            <person name="Dacks J."/>
            <person name="Roger A.J."/>
        </authorList>
    </citation>
    <scope>NUCLEOTIDE SEQUENCE</scope>
    <source>
        <strain evidence="2">Schooner1</strain>
    </source>
</reference>
<evidence type="ECO:0000313" key="2">
    <source>
        <dbReference type="EMBL" id="KAJ6241326.1"/>
    </source>
</evidence>
<name>A0ABQ8Y941_9EUKA</name>
<dbReference type="EMBL" id="JAOAOG010000195">
    <property type="protein sequence ID" value="KAJ6241326.1"/>
    <property type="molecule type" value="Genomic_DNA"/>
</dbReference>
<organism evidence="2 3">
    <name type="scientific">Anaeramoeba flamelloides</name>
    <dbReference type="NCBI Taxonomy" id="1746091"/>
    <lineage>
        <taxon>Eukaryota</taxon>
        <taxon>Metamonada</taxon>
        <taxon>Anaeramoebidae</taxon>
        <taxon>Anaeramoeba</taxon>
    </lineage>
</organism>
<gene>
    <name evidence="2" type="ORF">M0813_23519</name>
</gene>
<comment type="caution">
    <text evidence="2">The sequence shown here is derived from an EMBL/GenBank/DDBJ whole genome shotgun (WGS) entry which is preliminary data.</text>
</comment>
<protein>
    <submittedName>
        <fullName evidence="2">Phd zinc finger-containing protein-related</fullName>
    </submittedName>
</protein>
<feature type="compositionally biased region" description="Acidic residues" evidence="1">
    <location>
        <begin position="82"/>
        <end position="104"/>
    </location>
</feature>
<accession>A0ABQ8Y941</accession>
<proteinExistence type="predicted"/>
<evidence type="ECO:0000313" key="3">
    <source>
        <dbReference type="Proteomes" id="UP001150062"/>
    </source>
</evidence>